<gene>
    <name evidence="2" type="ORF">DJ013_11765</name>
</gene>
<dbReference type="KEGG" id="als:DJ013_11765"/>
<evidence type="ECO:0000313" key="3">
    <source>
        <dbReference type="Proteomes" id="UP000249873"/>
    </source>
</evidence>
<dbReference type="Gene3D" id="1.20.120.520">
    <property type="entry name" value="nmb1532 protein domain like"/>
    <property type="match status" value="1"/>
</dbReference>
<keyword evidence="3" id="KW-1185">Reference proteome</keyword>
<sequence>MENNKPIKRVKSLQFLSREHHHSLLLCWKIRRGFQKPVEPRRIKTYVDWFFENHISPHFELEEKYIYPILGKENRYVKKGIAEHRRLKRLFQGKDDIYKALNHIEEELEKHIRFEERVLFQEIQKVATPKQMEAIEQMHEEEKFEDNLSDIFWTK</sequence>
<evidence type="ECO:0000259" key="1">
    <source>
        <dbReference type="Pfam" id="PF01814"/>
    </source>
</evidence>
<protein>
    <submittedName>
        <fullName evidence="2">Cation-binding protein</fullName>
    </submittedName>
</protein>
<reference evidence="2 3" key="1">
    <citation type="submission" date="2018-05" db="EMBL/GenBank/DDBJ databases">
        <title>Complete genome sequence of Arcticibacterium luteifluviistationis SM1504T, a cytophagaceae bacterium isolated from Arctic surface seawater.</title>
        <authorList>
            <person name="Li Y."/>
            <person name="Qin Q.-L."/>
        </authorList>
    </citation>
    <scope>NUCLEOTIDE SEQUENCE [LARGE SCALE GENOMIC DNA]</scope>
    <source>
        <strain evidence="2 3">SM1504</strain>
    </source>
</reference>
<evidence type="ECO:0000313" key="2">
    <source>
        <dbReference type="EMBL" id="AWV98811.1"/>
    </source>
</evidence>
<dbReference type="RefSeq" id="WP_111372004.1">
    <property type="nucleotide sequence ID" value="NZ_CP029480.1"/>
</dbReference>
<dbReference type="AlphaFoldDB" id="A0A2Z4GCA9"/>
<name>A0A2Z4GCA9_9BACT</name>
<organism evidence="2 3">
    <name type="scientific">Arcticibacterium luteifluviistationis</name>
    <dbReference type="NCBI Taxonomy" id="1784714"/>
    <lineage>
        <taxon>Bacteria</taxon>
        <taxon>Pseudomonadati</taxon>
        <taxon>Bacteroidota</taxon>
        <taxon>Cytophagia</taxon>
        <taxon>Cytophagales</taxon>
        <taxon>Leadbetterellaceae</taxon>
        <taxon>Arcticibacterium</taxon>
    </lineage>
</organism>
<proteinExistence type="predicted"/>
<feature type="domain" description="Hemerythrin-like" evidence="1">
    <location>
        <begin position="72"/>
        <end position="141"/>
    </location>
</feature>
<dbReference type="OrthoDB" id="9793254at2"/>
<dbReference type="InterPro" id="IPR012312">
    <property type="entry name" value="Hemerythrin-like"/>
</dbReference>
<accession>A0A2Z4GCA9</accession>
<dbReference type="Proteomes" id="UP000249873">
    <property type="component" value="Chromosome"/>
</dbReference>
<dbReference type="Pfam" id="PF01814">
    <property type="entry name" value="Hemerythrin"/>
    <property type="match status" value="1"/>
</dbReference>
<dbReference type="EMBL" id="CP029480">
    <property type="protein sequence ID" value="AWV98811.1"/>
    <property type="molecule type" value="Genomic_DNA"/>
</dbReference>